<gene>
    <name evidence="1" type="ORF">SDC9_190328</name>
</gene>
<accession>A0A645HV97</accession>
<sequence>MAGCTLQVVGISVVMLVTKTLADQTGNLFTRSAQLHVATRIPRLLHQRSPIRPFQPFSHSHRTITQALDHLPDARQKRLFVKCHLRHQHDMRSLVRTTRGQRS</sequence>
<reference evidence="1" key="1">
    <citation type="submission" date="2019-08" db="EMBL/GenBank/DDBJ databases">
        <authorList>
            <person name="Kucharzyk K."/>
            <person name="Murdoch R.W."/>
            <person name="Higgins S."/>
            <person name="Loffler F."/>
        </authorList>
    </citation>
    <scope>NUCLEOTIDE SEQUENCE</scope>
</reference>
<organism evidence="1">
    <name type="scientific">bioreactor metagenome</name>
    <dbReference type="NCBI Taxonomy" id="1076179"/>
    <lineage>
        <taxon>unclassified sequences</taxon>
        <taxon>metagenomes</taxon>
        <taxon>ecological metagenomes</taxon>
    </lineage>
</organism>
<name>A0A645HV97_9ZZZZ</name>
<proteinExistence type="predicted"/>
<comment type="caution">
    <text evidence="1">The sequence shown here is derived from an EMBL/GenBank/DDBJ whole genome shotgun (WGS) entry which is preliminary data.</text>
</comment>
<dbReference type="AlphaFoldDB" id="A0A645HV97"/>
<protein>
    <submittedName>
        <fullName evidence="1">Uncharacterized protein</fullName>
    </submittedName>
</protein>
<dbReference type="EMBL" id="VSSQ01100740">
    <property type="protein sequence ID" value="MPN42770.1"/>
    <property type="molecule type" value="Genomic_DNA"/>
</dbReference>
<evidence type="ECO:0000313" key="1">
    <source>
        <dbReference type="EMBL" id="MPN42770.1"/>
    </source>
</evidence>